<organism evidence="1">
    <name type="scientific">marine sediment metagenome</name>
    <dbReference type="NCBI Taxonomy" id="412755"/>
    <lineage>
        <taxon>unclassified sequences</taxon>
        <taxon>metagenomes</taxon>
        <taxon>ecological metagenomes</taxon>
    </lineage>
</organism>
<reference evidence="1" key="1">
    <citation type="journal article" date="2014" name="Front. Microbiol.">
        <title>High frequency of phylogenetically diverse reductive dehalogenase-homologous genes in deep subseafloor sedimentary metagenomes.</title>
        <authorList>
            <person name="Kawai M."/>
            <person name="Futagami T."/>
            <person name="Toyoda A."/>
            <person name="Takaki Y."/>
            <person name="Nishi S."/>
            <person name="Hori S."/>
            <person name="Arai W."/>
            <person name="Tsubouchi T."/>
            <person name="Morono Y."/>
            <person name="Uchiyama I."/>
            <person name="Ito T."/>
            <person name="Fujiyama A."/>
            <person name="Inagaki F."/>
            <person name="Takami H."/>
        </authorList>
    </citation>
    <scope>NUCLEOTIDE SEQUENCE</scope>
    <source>
        <strain evidence="1">Expedition CK06-06</strain>
    </source>
</reference>
<sequence length="39" mass="4338">MVKLHELLNMQIQYGASDLIMKVGSPPILRVNGDLTTLK</sequence>
<proteinExistence type="predicted"/>
<dbReference type="Gene3D" id="3.30.450.90">
    <property type="match status" value="1"/>
</dbReference>
<name>X1EWA7_9ZZZZ</name>
<evidence type="ECO:0000313" key="1">
    <source>
        <dbReference type="EMBL" id="GAH12908.1"/>
    </source>
</evidence>
<dbReference type="EMBL" id="BART01035283">
    <property type="protein sequence ID" value="GAH12908.1"/>
    <property type="molecule type" value="Genomic_DNA"/>
</dbReference>
<dbReference type="AlphaFoldDB" id="X1EWA7"/>
<feature type="non-terminal residue" evidence="1">
    <location>
        <position position="39"/>
    </location>
</feature>
<protein>
    <submittedName>
        <fullName evidence="1">Uncharacterized protein</fullName>
    </submittedName>
</protein>
<comment type="caution">
    <text evidence="1">The sequence shown here is derived from an EMBL/GenBank/DDBJ whole genome shotgun (WGS) entry which is preliminary data.</text>
</comment>
<accession>X1EWA7</accession>
<gene>
    <name evidence="1" type="ORF">S01H4_60003</name>
</gene>